<keyword evidence="5" id="KW-1185">Reference proteome</keyword>
<proteinExistence type="inferred from homology"/>
<evidence type="ECO:0000313" key="5">
    <source>
        <dbReference type="Proteomes" id="UP001418796"/>
    </source>
</evidence>
<dbReference type="PANTHER" id="PTHR42709">
    <property type="entry name" value="ALKALINE PHOSPHATASE LIKE PROTEIN"/>
    <property type="match status" value="1"/>
</dbReference>
<accession>A0ABU9VF48</accession>
<feature type="domain" description="VTT" evidence="3">
    <location>
        <begin position="29"/>
        <end position="155"/>
    </location>
</feature>
<gene>
    <name evidence="4" type="ORF">MKY91_05055</name>
</gene>
<dbReference type="PANTHER" id="PTHR42709:SF9">
    <property type="entry name" value="ALKALINE PHOSPHATASE LIKE PROTEIN"/>
    <property type="match status" value="1"/>
</dbReference>
<dbReference type="EMBL" id="JBCITK010000001">
    <property type="protein sequence ID" value="MEN0642524.1"/>
    <property type="molecule type" value="Genomic_DNA"/>
</dbReference>
<evidence type="ECO:0000259" key="3">
    <source>
        <dbReference type="Pfam" id="PF09335"/>
    </source>
</evidence>
<dbReference type="Pfam" id="PF09335">
    <property type="entry name" value="VTT_dom"/>
    <property type="match status" value="1"/>
</dbReference>
<feature type="transmembrane region" description="Helical" evidence="2">
    <location>
        <begin position="49"/>
        <end position="70"/>
    </location>
</feature>
<comment type="similarity">
    <text evidence="1">Belongs to the DedA family.</text>
</comment>
<comment type="caution">
    <text evidence="4">The sequence shown here is derived from an EMBL/GenBank/DDBJ whole genome shotgun (WGS) entry which is preliminary data.</text>
</comment>
<keyword evidence="2" id="KW-1133">Transmembrane helix</keyword>
<sequence length="209" mass="23807">MEFVKELIAQYGYFGILIALVGGIVGLPIPDELLLITVGYFTHSGELNLYLSILISLLGSIIGISISYFLGKKLGLPFLLTHGSKFFLSNKKIDRAQVLFQKYGAFILVVGYFIPGVRHLTGYIAGISNLPYKKFSLYAYSGAFVWVNTFIFAGNHMRWNWQKLSDSIIAHKFLVGSMIGFIILFTVACYVLFHTIKRRRKERRQYYHN</sequence>
<evidence type="ECO:0000256" key="1">
    <source>
        <dbReference type="ARBA" id="ARBA00010792"/>
    </source>
</evidence>
<keyword evidence="2" id="KW-0812">Transmembrane</keyword>
<feature type="transmembrane region" description="Helical" evidence="2">
    <location>
        <begin position="135"/>
        <end position="153"/>
    </location>
</feature>
<feature type="transmembrane region" description="Helical" evidence="2">
    <location>
        <begin position="173"/>
        <end position="193"/>
    </location>
</feature>
<feature type="transmembrane region" description="Helical" evidence="2">
    <location>
        <begin position="12"/>
        <end position="29"/>
    </location>
</feature>
<name>A0ABU9VF48_9BACI</name>
<evidence type="ECO:0000256" key="2">
    <source>
        <dbReference type="SAM" id="Phobius"/>
    </source>
</evidence>
<dbReference type="InterPro" id="IPR032816">
    <property type="entry name" value="VTT_dom"/>
</dbReference>
<reference evidence="4 5" key="1">
    <citation type="submission" date="2024-03" db="EMBL/GenBank/DDBJ databases">
        <title>Bacilli Hybrid Assemblies.</title>
        <authorList>
            <person name="Kovac J."/>
        </authorList>
    </citation>
    <scope>NUCLEOTIDE SEQUENCE [LARGE SCALE GENOMIC DNA]</scope>
    <source>
        <strain evidence="4 5">FSL R7-0666</strain>
    </source>
</reference>
<organism evidence="4 5">
    <name type="scientific">Alkalicoccobacillus gibsonii</name>
    <dbReference type="NCBI Taxonomy" id="79881"/>
    <lineage>
        <taxon>Bacteria</taxon>
        <taxon>Bacillati</taxon>
        <taxon>Bacillota</taxon>
        <taxon>Bacilli</taxon>
        <taxon>Bacillales</taxon>
        <taxon>Bacillaceae</taxon>
        <taxon>Alkalicoccobacillus</taxon>
    </lineage>
</organism>
<keyword evidence="2" id="KW-0472">Membrane</keyword>
<protein>
    <submittedName>
        <fullName evidence="4">DedA family protein</fullName>
    </submittedName>
</protein>
<dbReference type="InterPro" id="IPR051311">
    <property type="entry name" value="DedA_domain"/>
</dbReference>
<evidence type="ECO:0000313" key="4">
    <source>
        <dbReference type="EMBL" id="MEN0642524.1"/>
    </source>
</evidence>
<dbReference type="Proteomes" id="UP001418796">
    <property type="component" value="Unassembled WGS sequence"/>
</dbReference>
<dbReference type="RefSeq" id="WP_343129640.1">
    <property type="nucleotide sequence ID" value="NZ_JBCITK010000001.1"/>
</dbReference>